<evidence type="ECO:0000256" key="2">
    <source>
        <dbReference type="ARBA" id="ARBA00022692"/>
    </source>
</evidence>
<dbReference type="InterPro" id="IPR051533">
    <property type="entry name" value="WaaL-like"/>
</dbReference>
<feature type="domain" description="O-antigen ligase-related" evidence="6">
    <location>
        <begin position="261"/>
        <end position="405"/>
    </location>
</feature>
<feature type="transmembrane region" description="Helical" evidence="5">
    <location>
        <begin position="79"/>
        <end position="100"/>
    </location>
</feature>
<feature type="transmembrane region" description="Helical" evidence="5">
    <location>
        <begin position="177"/>
        <end position="198"/>
    </location>
</feature>
<reference evidence="7 8" key="1">
    <citation type="submission" date="2018-02" db="EMBL/GenBank/DDBJ databases">
        <authorList>
            <person name="Cohen D.B."/>
            <person name="Kent A.D."/>
        </authorList>
    </citation>
    <scope>NUCLEOTIDE SEQUENCE [LARGE SCALE GENOMIC DNA]</scope>
    <source>
        <strain evidence="7 8">ULC007</strain>
    </source>
</reference>
<evidence type="ECO:0000256" key="1">
    <source>
        <dbReference type="ARBA" id="ARBA00004141"/>
    </source>
</evidence>
<feature type="transmembrane region" description="Helical" evidence="5">
    <location>
        <begin position="39"/>
        <end position="59"/>
    </location>
</feature>
<dbReference type="GO" id="GO:0016874">
    <property type="term" value="F:ligase activity"/>
    <property type="evidence" value="ECO:0007669"/>
    <property type="project" value="UniProtKB-KW"/>
</dbReference>
<keyword evidence="2 5" id="KW-0812">Transmembrane</keyword>
<evidence type="ECO:0000313" key="8">
    <source>
        <dbReference type="Proteomes" id="UP000238634"/>
    </source>
</evidence>
<evidence type="ECO:0000256" key="3">
    <source>
        <dbReference type="ARBA" id="ARBA00022989"/>
    </source>
</evidence>
<dbReference type="InterPro" id="IPR007016">
    <property type="entry name" value="O-antigen_ligase-rel_domated"/>
</dbReference>
<protein>
    <submittedName>
        <fullName evidence="7">O-antigen ligase family protein</fullName>
    </submittedName>
</protein>
<evidence type="ECO:0000259" key="6">
    <source>
        <dbReference type="Pfam" id="PF04932"/>
    </source>
</evidence>
<dbReference type="Pfam" id="PF04932">
    <property type="entry name" value="Wzy_C"/>
    <property type="match status" value="1"/>
</dbReference>
<evidence type="ECO:0000256" key="5">
    <source>
        <dbReference type="SAM" id="Phobius"/>
    </source>
</evidence>
<dbReference type="EMBL" id="PVWG01000057">
    <property type="protein sequence ID" value="PSB15598.1"/>
    <property type="molecule type" value="Genomic_DNA"/>
</dbReference>
<accession>A0A2T1D544</accession>
<feature type="transmembrane region" description="Helical" evidence="5">
    <location>
        <begin position="389"/>
        <end position="410"/>
    </location>
</feature>
<reference evidence="7 8" key="2">
    <citation type="submission" date="2018-03" db="EMBL/GenBank/DDBJ databases">
        <title>The ancient ancestry and fast evolution of plastids.</title>
        <authorList>
            <person name="Moore K.R."/>
            <person name="Magnabosco C."/>
            <person name="Momper L."/>
            <person name="Gold D.A."/>
            <person name="Bosak T."/>
            <person name="Fournier G.P."/>
        </authorList>
    </citation>
    <scope>NUCLEOTIDE SEQUENCE [LARGE SCALE GENOMIC DNA]</scope>
    <source>
        <strain evidence="7 8">ULC007</strain>
    </source>
</reference>
<dbReference type="PANTHER" id="PTHR37422:SF23">
    <property type="entry name" value="TEICHURONIC ACID BIOSYNTHESIS PROTEIN TUAE"/>
    <property type="match status" value="1"/>
</dbReference>
<keyword evidence="3 5" id="KW-1133">Transmembrane helix</keyword>
<feature type="transmembrane region" description="Helical" evidence="5">
    <location>
        <begin position="431"/>
        <end position="452"/>
    </location>
</feature>
<keyword evidence="4 5" id="KW-0472">Membrane</keyword>
<dbReference type="AlphaFoldDB" id="A0A2T1D544"/>
<dbReference type="STRING" id="1920490.GCA_001895925_02880"/>
<keyword evidence="7" id="KW-0436">Ligase</keyword>
<feature type="transmembrane region" description="Helical" evidence="5">
    <location>
        <begin position="145"/>
        <end position="165"/>
    </location>
</feature>
<feature type="transmembrane region" description="Helical" evidence="5">
    <location>
        <begin position="225"/>
        <end position="244"/>
    </location>
</feature>
<keyword evidence="8" id="KW-1185">Reference proteome</keyword>
<evidence type="ECO:0000256" key="4">
    <source>
        <dbReference type="ARBA" id="ARBA00023136"/>
    </source>
</evidence>
<comment type="caution">
    <text evidence="7">The sequence shown here is derived from an EMBL/GenBank/DDBJ whole genome shotgun (WGS) entry which is preliminary data.</text>
</comment>
<dbReference type="OrthoDB" id="572012at2"/>
<feature type="transmembrane region" description="Helical" evidence="5">
    <location>
        <begin position="292"/>
        <end position="310"/>
    </location>
</feature>
<feature type="transmembrane region" description="Helical" evidence="5">
    <location>
        <begin position="15"/>
        <end position="32"/>
    </location>
</feature>
<name>A0A2T1D544_9CYAN</name>
<dbReference type="PANTHER" id="PTHR37422">
    <property type="entry name" value="TEICHURONIC ACID BIOSYNTHESIS PROTEIN TUAE"/>
    <property type="match status" value="1"/>
</dbReference>
<dbReference type="RefSeq" id="WP_073075032.1">
    <property type="nucleotide sequence ID" value="NZ_MPPI01000056.1"/>
</dbReference>
<sequence>MATDRGWSHLSRPTVWVGAVGILLGIVVGVLSNAQPLSLVLIVAAIAASIFLFIFFRNFEQVVLGLLILRSALDPFSAQQVPSVFAVGVNLLILLYIIKLLLSRQKIQTDGFWWFIAGWFGLQLLWVILLPLGGLGLSASHVGGWLVGLREWIRGFSWVMFYLMVMQLKDRVHPEKVVSALFLSLIIPLTGAALQVIVPPSKLPKFLVFERGYSIEAGSRINGTLGHPNVFAIFCVFFIALVLWKLGQAKNRLPWLILIGALAFFLVSTKSLTGLLMIVVFIPAFLAPKLNVVNLIGGIFLFGVIIVLFVSSPLGHERLQSLYATPLLNPDISVSRAIFLQFFDGNSFNWRVAQWTFLLEVWQRSPIFGYGLDTSRFLTIQESYAHNDYVRFIAEQGIVGFSLFLILLIAQFARLTQLCRMAPPGSSKRNLCFTMMAFLTAMLAGMLTDNLWNHTTTFFYWWTVMAVLGWDWERFPESEVEAQGKLPFSTINRYPTQT</sequence>
<feature type="transmembrane region" description="Helical" evidence="5">
    <location>
        <begin position="256"/>
        <end position="286"/>
    </location>
</feature>
<feature type="transmembrane region" description="Helical" evidence="5">
    <location>
        <begin position="112"/>
        <end position="133"/>
    </location>
</feature>
<evidence type="ECO:0000313" key="7">
    <source>
        <dbReference type="EMBL" id="PSB15598.1"/>
    </source>
</evidence>
<dbReference type="Proteomes" id="UP000238634">
    <property type="component" value="Unassembled WGS sequence"/>
</dbReference>
<proteinExistence type="predicted"/>
<dbReference type="GO" id="GO:0016020">
    <property type="term" value="C:membrane"/>
    <property type="evidence" value="ECO:0007669"/>
    <property type="project" value="UniProtKB-SubCell"/>
</dbReference>
<comment type="subcellular location">
    <subcellularLocation>
        <location evidence="1">Membrane</location>
        <topology evidence="1">Multi-pass membrane protein</topology>
    </subcellularLocation>
</comment>
<organism evidence="7 8">
    <name type="scientific">Phormidesmis priestleyi ULC007</name>
    <dbReference type="NCBI Taxonomy" id="1920490"/>
    <lineage>
        <taxon>Bacteria</taxon>
        <taxon>Bacillati</taxon>
        <taxon>Cyanobacteriota</taxon>
        <taxon>Cyanophyceae</taxon>
        <taxon>Leptolyngbyales</taxon>
        <taxon>Leptolyngbyaceae</taxon>
        <taxon>Phormidesmis</taxon>
    </lineage>
</organism>
<gene>
    <name evidence="7" type="ORF">C7B65_24000</name>
</gene>